<dbReference type="Proteomes" id="UP001060085">
    <property type="component" value="Linkage Group LG01"/>
</dbReference>
<accession>A0ACC0C5C7</accession>
<comment type="caution">
    <text evidence="1">The sequence shown here is derived from an EMBL/GenBank/DDBJ whole genome shotgun (WGS) entry which is preliminary data.</text>
</comment>
<gene>
    <name evidence="1" type="ORF">M9H77_01361</name>
</gene>
<reference evidence="2" key="1">
    <citation type="journal article" date="2023" name="Nat. Plants">
        <title>Single-cell RNA sequencing provides a high-resolution roadmap for understanding the multicellular compartmentation of specialized metabolism.</title>
        <authorList>
            <person name="Sun S."/>
            <person name="Shen X."/>
            <person name="Li Y."/>
            <person name="Li Y."/>
            <person name="Wang S."/>
            <person name="Li R."/>
            <person name="Zhang H."/>
            <person name="Shen G."/>
            <person name="Guo B."/>
            <person name="Wei J."/>
            <person name="Xu J."/>
            <person name="St-Pierre B."/>
            <person name="Chen S."/>
            <person name="Sun C."/>
        </authorList>
    </citation>
    <scope>NUCLEOTIDE SEQUENCE [LARGE SCALE GENOMIC DNA]</scope>
</reference>
<dbReference type="EMBL" id="CM044701">
    <property type="protein sequence ID" value="KAI5680134.1"/>
    <property type="molecule type" value="Genomic_DNA"/>
</dbReference>
<sequence length="455" mass="48456">MAEENLEQHEVDNVTEEDNVPEDLEQSELPPSEEVHEPENEPVIPEDKKWPGWPGENVFRMLVPVQKVGGIIGRKGEYIKKVCEEAKARIKILDGPPGTTERAVMVSAKEEPDLAIPPAIDGLLRIHNRIVDVDSDPANAQSGTGKTAVTRLLVAATQAGSLIGKQGATIKSIQDSSGCTIRVLGGEHLPVFALADDSVVEIQGEPSGLHKAVELIATHLRKFLVDRSVVGVFEMQMQMPNARANQNLPPPQSWGPPPQGFPMTAGGGPGYGPPPPYMPPPRQYDNYYPPADMSSMDKQPRPGPPYGRDASAGAHGMSLPPQQTMVTKVTQNMQIPISYADAVIGTSGANISYIRRASGATIAIQETRDAPGEMTVEINGSASQVQTAQQLIQNFIADAASANAQNSLGGPPVQGYNPYSHGPVYASPQSNTGGHATHAPPPGDYSSMYGAGYGY</sequence>
<evidence type="ECO:0000313" key="1">
    <source>
        <dbReference type="EMBL" id="KAI5680134.1"/>
    </source>
</evidence>
<organism evidence="1 2">
    <name type="scientific">Catharanthus roseus</name>
    <name type="common">Madagascar periwinkle</name>
    <name type="synonym">Vinca rosea</name>
    <dbReference type="NCBI Taxonomy" id="4058"/>
    <lineage>
        <taxon>Eukaryota</taxon>
        <taxon>Viridiplantae</taxon>
        <taxon>Streptophyta</taxon>
        <taxon>Embryophyta</taxon>
        <taxon>Tracheophyta</taxon>
        <taxon>Spermatophyta</taxon>
        <taxon>Magnoliopsida</taxon>
        <taxon>eudicotyledons</taxon>
        <taxon>Gunneridae</taxon>
        <taxon>Pentapetalae</taxon>
        <taxon>asterids</taxon>
        <taxon>lamiids</taxon>
        <taxon>Gentianales</taxon>
        <taxon>Apocynaceae</taxon>
        <taxon>Rauvolfioideae</taxon>
        <taxon>Vinceae</taxon>
        <taxon>Catharanthinae</taxon>
        <taxon>Catharanthus</taxon>
    </lineage>
</organism>
<evidence type="ECO:0000313" key="2">
    <source>
        <dbReference type="Proteomes" id="UP001060085"/>
    </source>
</evidence>
<protein>
    <submittedName>
        <fullName evidence="1">Uncharacterized protein</fullName>
    </submittedName>
</protein>
<name>A0ACC0C5C7_CATRO</name>
<keyword evidence="2" id="KW-1185">Reference proteome</keyword>
<proteinExistence type="predicted"/>